<dbReference type="EMBL" id="HACA01013565">
    <property type="protein sequence ID" value="CDW30926.1"/>
    <property type="molecule type" value="Transcribed_RNA"/>
</dbReference>
<protein>
    <submittedName>
        <fullName evidence="1">Uncharacterized protein</fullName>
    </submittedName>
</protein>
<feature type="non-terminal residue" evidence="1">
    <location>
        <position position="1"/>
    </location>
</feature>
<accession>A0A0K2TZX5</accession>
<dbReference type="AlphaFoldDB" id="A0A0K2TZX5"/>
<evidence type="ECO:0000313" key="1">
    <source>
        <dbReference type="EMBL" id="CDW30926.1"/>
    </source>
</evidence>
<proteinExistence type="predicted"/>
<organism evidence="1">
    <name type="scientific">Lepeophtheirus salmonis</name>
    <name type="common">Salmon louse</name>
    <name type="synonym">Caligus salmonis</name>
    <dbReference type="NCBI Taxonomy" id="72036"/>
    <lineage>
        <taxon>Eukaryota</taxon>
        <taxon>Metazoa</taxon>
        <taxon>Ecdysozoa</taxon>
        <taxon>Arthropoda</taxon>
        <taxon>Crustacea</taxon>
        <taxon>Multicrustacea</taxon>
        <taxon>Hexanauplia</taxon>
        <taxon>Copepoda</taxon>
        <taxon>Siphonostomatoida</taxon>
        <taxon>Caligidae</taxon>
        <taxon>Lepeophtheirus</taxon>
    </lineage>
</organism>
<sequence>YIGTVIFMHIYIYQFKDAHYFFLSHEVYIFVFRLGPRPNYFFGSVLCDYFFLDLRAFLY</sequence>
<reference evidence="1" key="1">
    <citation type="submission" date="2014-05" db="EMBL/GenBank/DDBJ databases">
        <authorList>
            <person name="Chronopoulou M."/>
        </authorList>
    </citation>
    <scope>NUCLEOTIDE SEQUENCE</scope>
    <source>
        <tissue evidence="1">Whole organism</tissue>
    </source>
</reference>
<name>A0A0K2TZX5_LEPSM</name>